<dbReference type="EMBL" id="BJXN01000025">
    <property type="protein sequence ID" value="GEM90871.1"/>
    <property type="molecule type" value="Genomic_DNA"/>
</dbReference>
<dbReference type="PANTHER" id="PTHR38433">
    <property type="match status" value="1"/>
</dbReference>
<evidence type="ECO:0008006" key="3">
    <source>
        <dbReference type="Google" id="ProtNLM"/>
    </source>
</evidence>
<reference evidence="1 2" key="1">
    <citation type="submission" date="2019-07" db="EMBL/GenBank/DDBJ databases">
        <title>Whole genome shotgun sequence of Oceanithermus desulfurans NBRC 100063.</title>
        <authorList>
            <person name="Hosoyama A."/>
            <person name="Uohara A."/>
            <person name="Ohji S."/>
            <person name="Ichikawa N."/>
        </authorList>
    </citation>
    <scope>NUCLEOTIDE SEQUENCE [LARGE SCALE GENOMIC DNA]</scope>
    <source>
        <strain evidence="1 2">NBRC 100063</strain>
    </source>
</reference>
<dbReference type="Pfam" id="PF07849">
    <property type="entry name" value="DUF1641"/>
    <property type="match status" value="1"/>
</dbReference>
<comment type="caution">
    <text evidence="1">The sequence shown here is derived from an EMBL/GenBank/DDBJ whole genome shotgun (WGS) entry which is preliminary data.</text>
</comment>
<sequence>MAKVEERLERIERILEDSGIAFLADLKAGPTLVQNMGLLMEPKNLRLLTILDRFLEQADALEHAAEALEKIDKSGVLQLAGDTSETLMRNLSLLMEPKNLRMLAHLANLTEVLAEIDPTALGMLVEAARKAAGETLSPEVVKNPPRVGPVGLFSQLNDPEIQQALGLLFLLLRLLPRTLAHLRREMEEIEAVMDKMAKK</sequence>
<dbReference type="PANTHER" id="PTHR38433:SF1">
    <property type="entry name" value="DUF1641 DOMAIN-CONTAINING PROTEIN"/>
    <property type="match status" value="1"/>
</dbReference>
<dbReference type="OrthoDB" id="32808at2"/>
<gene>
    <name evidence="1" type="ORF">ODE01S_23050</name>
</gene>
<dbReference type="RefSeq" id="WP_147149007.1">
    <property type="nucleotide sequence ID" value="NZ_BJXN01000025.1"/>
</dbReference>
<evidence type="ECO:0000313" key="1">
    <source>
        <dbReference type="EMBL" id="GEM90871.1"/>
    </source>
</evidence>
<accession>A0A511RMH8</accession>
<evidence type="ECO:0000313" key="2">
    <source>
        <dbReference type="Proteomes" id="UP000321827"/>
    </source>
</evidence>
<protein>
    <recommendedName>
        <fullName evidence="3">DUF1641 domain-containing protein</fullName>
    </recommendedName>
</protein>
<dbReference type="InterPro" id="IPR012440">
    <property type="entry name" value="DUF1641"/>
</dbReference>
<dbReference type="AlphaFoldDB" id="A0A511RMH8"/>
<name>A0A511RMH8_9DEIN</name>
<organism evidence="1 2">
    <name type="scientific">Oceanithermus desulfurans NBRC 100063</name>
    <dbReference type="NCBI Taxonomy" id="1227550"/>
    <lineage>
        <taxon>Bacteria</taxon>
        <taxon>Thermotogati</taxon>
        <taxon>Deinococcota</taxon>
        <taxon>Deinococci</taxon>
        <taxon>Thermales</taxon>
        <taxon>Thermaceae</taxon>
        <taxon>Oceanithermus</taxon>
    </lineage>
</organism>
<proteinExistence type="predicted"/>
<dbReference type="Proteomes" id="UP000321827">
    <property type="component" value="Unassembled WGS sequence"/>
</dbReference>